<keyword evidence="8 9" id="KW-0131">Cell cycle</keyword>
<dbReference type="GO" id="GO:0032153">
    <property type="term" value="C:cell division site"/>
    <property type="evidence" value="ECO:0007669"/>
    <property type="project" value="UniProtKB-UniRule"/>
</dbReference>
<keyword evidence="6 9" id="KW-1133">Transmembrane helix</keyword>
<keyword evidence="2 9" id="KW-1003">Cell membrane</keyword>
<dbReference type="EMBL" id="FN645461">
    <property type="protein sequence ID" value="CBI78111.1"/>
    <property type="molecule type" value="Genomic_DNA"/>
</dbReference>
<comment type="function">
    <text evidence="9">Essential cell division protein.</text>
</comment>
<evidence type="ECO:0000256" key="7">
    <source>
        <dbReference type="ARBA" id="ARBA00023136"/>
    </source>
</evidence>
<feature type="domain" description="POTRA" evidence="10">
    <location>
        <begin position="88"/>
        <end position="156"/>
    </location>
</feature>
<dbReference type="PROSITE" id="PS51779">
    <property type="entry name" value="POTRA"/>
    <property type="match status" value="1"/>
</dbReference>
<evidence type="ECO:0000259" key="10">
    <source>
        <dbReference type="PROSITE" id="PS51779"/>
    </source>
</evidence>
<dbReference type="InterPro" id="IPR013685">
    <property type="entry name" value="POTRA_FtsQ_type"/>
</dbReference>
<dbReference type="GO" id="GO:0043093">
    <property type="term" value="P:FtsZ-dependent cytokinesis"/>
    <property type="evidence" value="ECO:0007669"/>
    <property type="project" value="UniProtKB-UniRule"/>
</dbReference>
<proteinExistence type="inferred from homology"/>
<comment type="subcellular location">
    <subcellularLocation>
        <location evidence="9">Cell inner membrane</location>
        <topology evidence="9">Single-pass type II membrane protein</topology>
    </subcellularLocation>
    <subcellularLocation>
        <location evidence="1">Membrane</location>
    </subcellularLocation>
    <text evidence="9">Localizes to the division septum.</text>
</comment>
<dbReference type="InterPro" id="IPR005548">
    <property type="entry name" value="Cell_div_FtsQ/DivIB_C"/>
</dbReference>
<evidence type="ECO:0000256" key="9">
    <source>
        <dbReference type="HAMAP-Rule" id="MF_00911"/>
    </source>
</evidence>
<feature type="transmembrane region" description="Helical" evidence="9">
    <location>
        <begin position="51"/>
        <end position="70"/>
    </location>
</feature>
<dbReference type="GO" id="GO:0090529">
    <property type="term" value="P:cell septum assembly"/>
    <property type="evidence" value="ECO:0007669"/>
    <property type="project" value="InterPro"/>
</dbReference>
<dbReference type="GO" id="GO:0005886">
    <property type="term" value="C:plasma membrane"/>
    <property type="evidence" value="ECO:0007669"/>
    <property type="project" value="UniProtKB-SubCell"/>
</dbReference>
<evidence type="ECO:0000256" key="4">
    <source>
        <dbReference type="ARBA" id="ARBA00022618"/>
    </source>
</evidence>
<evidence type="ECO:0000256" key="2">
    <source>
        <dbReference type="ARBA" id="ARBA00022475"/>
    </source>
</evidence>
<dbReference type="PANTHER" id="PTHR35851">
    <property type="entry name" value="CELL DIVISION PROTEIN FTSQ"/>
    <property type="match status" value="1"/>
</dbReference>
<accession>E6YMM3</accession>
<dbReference type="AlphaFoldDB" id="E6YMM3"/>
<gene>
    <name evidence="9 11" type="primary">ftsQ</name>
    <name evidence="11" type="ORF">BARRO_70008</name>
</gene>
<keyword evidence="4 9" id="KW-0132">Cell division</keyword>
<keyword evidence="7 9" id="KW-0472">Membrane</keyword>
<dbReference type="Pfam" id="PF03799">
    <property type="entry name" value="FtsQ_DivIB_C"/>
    <property type="match status" value="1"/>
</dbReference>
<protein>
    <recommendedName>
        <fullName evidence="9">Cell division protein FtsQ</fullName>
    </recommendedName>
</protein>
<evidence type="ECO:0000256" key="8">
    <source>
        <dbReference type="ARBA" id="ARBA00023306"/>
    </source>
</evidence>
<evidence type="ECO:0000256" key="1">
    <source>
        <dbReference type="ARBA" id="ARBA00004370"/>
    </source>
</evidence>
<comment type="similarity">
    <text evidence="9">Belongs to the FtsQ/DivIB family. FtsQ subfamily.</text>
</comment>
<dbReference type="InterPro" id="IPR034746">
    <property type="entry name" value="POTRA"/>
</dbReference>
<dbReference type="Gene3D" id="3.10.20.310">
    <property type="entry name" value="membrane protein fhac"/>
    <property type="match status" value="1"/>
</dbReference>
<name>E6YMM3_9HYPH</name>
<organism evidence="11">
    <name type="scientific">Bartonella rochalimae ATCC BAA-1498</name>
    <dbReference type="NCBI Taxonomy" id="685782"/>
    <lineage>
        <taxon>Bacteria</taxon>
        <taxon>Pseudomonadati</taxon>
        <taxon>Pseudomonadota</taxon>
        <taxon>Alphaproteobacteria</taxon>
        <taxon>Hyphomicrobiales</taxon>
        <taxon>Bartonellaceae</taxon>
        <taxon>Bartonella</taxon>
    </lineage>
</organism>
<evidence type="ECO:0000256" key="3">
    <source>
        <dbReference type="ARBA" id="ARBA00022519"/>
    </source>
</evidence>
<dbReference type="Pfam" id="PF08478">
    <property type="entry name" value="POTRA_1"/>
    <property type="match status" value="1"/>
</dbReference>
<dbReference type="InterPro" id="IPR045335">
    <property type="entry name" value="FtsQ_C_sf"/>
</dbReference>
<sequence>MDSGGRVMYALNVGEMGILKALSTPIFPRFYRCFLRFILQFVFSDIHVPRYFGSFAVFSFFLLSLFYGIVSSGHVNRIIRLVTLNFGFVITHVDMSGNKNMTKQYILKLLGLDVHPSIISFDVDKARSTLEQQIWIQSVDIRKIYPNRICISMVEREPYAIWQHDGVMDVIDDTGRIILPFQAGLVQNLPLVVGQGAQKAAKLFIQSLLPYSQFRDRIRAYVRVGDRRWDIFLENGVRIMLPEQGAVERLVALLKTNTAKDLFSRDALSIDLRLSDRITIALSDEVLAQHRATVMEEERILKVLKERNI</sequence>
<dbReference type="PANTHER" id="PTHR35851:SF1">
    <property type="entry name" value="CELL DIVISION PROTEIN FTSQ"/>
    <property type="match status" value="1"/>
</dbReference>
<keyword evidence="5 9" id="KW-0812">Transmembrane</keyword>
<evidence type="ECO:0000256" key="6">
    <source>
        <dbReference type="ARBA" id="ARBA00022989"/>
    </source>
</evidence>
<dbReference type="Gene3D" id="3.40.50.11690">
    <property type="entry name" value="Cell division protein FtsQ/DivIB"/>
    <property type="match status" value="1"/>
</dbReference>
<reference evidence="11" key="1">
    <citation type="journal article" date="2011" name="PLoS Genet.">
        <title>Parallel evolution of a type IV secretion system in radiating lineages of the host-restricted bacterial pathogen Bartonella.</title>
        <authorList>
            <person name="Engel P."/>
            <person name="Salzburger W."/>
            <person name="Liesch M."/>
            <person name="Chang C.C."/>
            <person name="Maruyama S."/>
            <person name="Lanz C."/>
            <person name="Calteau A."/>
            <person name="Lajus A."/>
            <person name="Medigue C."/>
            <person name="Schuster S.C."/>
            <person name="Dehio C."/>
        </authorList>
    </citation>
    <scope>NUCLEOTIDE SEQUENCE</scope>
    <source>
        <strain evidence="11">ATCC BAA-1498</strain>
    </source>
</reference>
<dbReference type="HAMAP" id="MF_00911">
    <property type="entry name" value="FtsQ_subfam"/>
    <property type="match status" value="1"/>
</dbReference>
<keyword evidence="3 9" id="KW-0997">Cell inner membrane</keyword>
<evidence type="ECO:0000313" key="11">
    <source>
        <dbReference type="EMBL" id="CBI78111.1"/>
    </source>
</evidence>
<evidence type="ECO:0000256" key="5">
    <source>
        <dbReference type="ARBA" id="ARBA00022692"/>
    </source>
</evidence>
<dbReference type="InterPro" id="IPR026579">
    <property type="entry name" value="FtsQ"/>
</dbReference>